<sequence length="326" mass="37213">MEDKDYTDVREFWKNEIIAFLALTCLKGVGYWTLRKIYESKLGFKNLLKDSSADALASYLRVALPKDISWEHFQKELWAKGIERARDLNKRGINLYFYDQVTFPSSLKNIPEPPFWIFVHGNKEVLNKKSFAIVGTRKPTDDGIFLVKLIVSRLCNNDIATVSGLATGIDQSCHLESIRYGIPTIAVLGNGLFVEYPKGSKLLYDNIILNGGAVVSEYLPEQNYSAENFVRRNRIQAALSSALIPVEWKIKSGTAHTVEYAFKYAKKIATPYLPKTYNVRPELKFAEENRNSKSFEVPIKLEAMIDYILNDQCIESTQPYQQDLDI</sequence>
<reference evidence="4" key="1">
    <citation type="journal article" date="2018" name="Genome Biol.">
        <title>SKESA: strategic k-mer extension for scrupulous assemblies.</title>
        <authorList>
            <person name="Souvorov A."/>
            <person name="Agarwala R."/>
            <person name="Lipman D.J."/>
        </authorList>
    </citation>
    <scope>NUCLEOTIDE SEQUENCE</scope>
    <source>
        <strain evidence="4">13-0166</strain>
    </source>
</reference>
<keyword evidence="2" id="KW-0472">Membrane</keyword>
<keyword evidence="2" id="KW-0812">Transmembrane</keyword>
<reference evidence="4" key="2">
    <citation type="submission" date="2018-07" db="EMBL/GenBank/DDBJ databases">
        <authorList>
            <consortium name="NCBI Pathogen Detection Project"/>
        </authorList>
    </citation>
    <scope>NUCLEOTIDE SEQUENCE</scope>
    <source>
        <strain evidence="4">13-0166</strain>
    </source>
</reference>
<accession>A0A3V1LVD2</accession>
<dbReference type="PANTHER" id="PTHR43022">
    <property type="entry name" value="PROTEIN SMF"/>
    <property type="match status" value="1"/>
</dbReference>
<dbReference type="InterPro" id="IPR003488">
    <property type="entry name" value="DprA"/>
</dbReference>
<comment type="caution">
    <text evidence="4">The sequence shown here is derived from an EMBL/GenBank/DDBJ whole genome shotgun (WGS) entry which is preliminary data.</text>
</comment>
<evidence type="ECO:0000256" key="1">
    <source>
        <dbReference type="ARBA" id="ARBA00006525"/>
    </source>
</evidence>
<dbReference type="AlphaFoldDB" id="A0A3V1LVD2"/>
<dbReference type="SUPFAM" id="SSF102405">
    <property type="entry name" value="MCP/YpsA-like"/>
    <property type="match status" value="1"/>
</dbReference>
<dbReference type="Pfam" id="PF02481">
    <property type="entry name" value="DNA_processg_A"/>
    <property type="match status" value="1"/>
</dbReference>
<feature type="transmembrane region" description="Helical" evidence="2">
    <location>
        <begin position="17"/>
        <end position="34"/>
    </location>
</feature>
<dbReference type="Gene3D" id="3.40.50.450">
    <property type="match status" value="1"/>
</dbReference>
<protein>
    <submittedName>
        <fullName evidence="4">DNA-processing protein DprA</fullName>
    </submittedName>
</protein>
<comment type="similarity">
    <text evidence="1">Belongs to the DprA/Smf family.</text>
</comment>
<dbReference type="EMBL" id="DAAMJH010000019">
    <property type="protein sequence ID" value="HAC6888673.1"/>
    <property type="molecule type" value="Genomic_DNA"/>
</dbReference>
<name>A0A3V1LVD2_SALET</name>
<evidence type="ECO:0000256" key="2">
    <source>
        <dbReference type="SAM" id="Phobius"/>
    </source>
</evidence>
<organism evidence="4">
    <name type="scientific">Salmonella enterica I</name>
    <dbReference type="NCBI Taxonomy" id="59201"/>
    <lineage>
        <taxon>Bacteria</taxon>
        <taxon>Pseudomonadati</taxon>
        <taxon>Pseudomonadota</taxon>
        <taxon>Gammaproteobacteria</taxon>
        <taxon>Enterobacterales</taxon>
        <taxon>Enterobacteriaceae</taxon>
        <taxon>Salmonella</taxon>
    </lineage>
</organism>
<keyword evidence="2" id="KW-1133">Transmembrane helix</keyword>
<dbReference type="GO" id="GO:0009294">
    <property type="term" value="P:DNA-mediated transformation"/>
    <property type="evidence" value="ECO:0007669"/>
    <property type="project" value="InterPro"/>
</dbReference>
<proteinExistence type="inferred from homology"/>
<gene>
    <name evidence="4" type="ORF">G0D64_12035</name>
</gene>
<evidence type="ECO:0000313" key="4">
    <source>
        <dbReference type="EMBL" id="HAC6888673.1"/>
    </source>
</evidence>
<dbReference type="InterPro" id="IPR057666">
    <property type="entry name" value="DrpA_SLOG"/>
</dbReference>
<evidence type="ECO:0000259" key="3">
    <source>
        <dbReference type="Pfam" id="PF02481"/>
    </source>
</evidence>
<feature type="domain" description="Smf/DprA SLOG" evidence="3">
    <location>
        <begin position="96"/>
        <end position="273"/>
    </location>
</feature>
<dbReference type="PANTHER" id="PTHR43022:SF1">
    <property type="entry name" value="PROTEIN SMF"/>
    <property type="match status" value="1"/>
</dbReference>